<dbReference type="EMBL" id="CP037423">
    <property type="protein sequence ID" value="QDV40831.1"/>
    <property type="molecule type" value="Genomic_DNA"/>
</dbReference>
<evidence type="ECO:0000256" key="5">
    <source>
        <dbReference type="SAM" id="MobiDB-lite"/>
    </source>
</evidence>
<dbReference type="CDD" id="cd14014">
    <property type="entry name" value="STKc_PknB_like"/>
    <property type="match status" value="1"/>
</dbReference>
<keyword evidence="2" id="KW-0547">Nucleotide-binding</keyword>
<evidence type="ECO:0000259" key="7">
    <source>
        <dbReference type="PROSITE" id="PS50011"/>
    </source>
</evidence>
<keyword evidence="6" id="KW-0472">Membrane</keyword>
<dbReference type="Pfam" id="PF00069">
    <property type="entry name" value="Pkinase"/>
    <property type="match status" value="1"/>
</dbReference>
<sequence>MQTTARKGHRTGGSQAGSLRHILITPNHIAAYNRQRGRYKWDPPSKLEAYSTFDMTDSSKQYSIDSICDEFESHWASDRRPQLEEFLDRVPAALRAELLTELLQVELWRRHQESSGPDQDHYKNRFPDLVDAVDAGFRAFHSKSEATIDGVAEIDVQHPPADPLLTVDPLETFDPELTTDPLGANTPTEGEGPTKAVAGTGGQRGSSTIRSGNGGTGKAAPKHANDPNTRYRPTEMHARGGLGAVFRARDQELNRVVALKEILPEHSDKLRYQEKFIFEAEVTGALEHPGIVPVYGLGRYSDEQPYYAMRFIHGRSFRELIREFHKRHQPPTSASFFSREFRSLLRRLIETCNAIHFAHEHGVIHRDIKPANVMLGDYGETLVVDWGLAKLFDPQHASVEEYDQPTKIDVQGSGSSKTVHGTVVGTPMYMSPEQAYGKIDHLDGRTDIYSLGAVLFHLVTGENPIDGRTSVDIIVNVRQGKTRSVRDVTKSAPAALASICHKSMAMDPSQRYTTAIALADDIDRWLNDEAVLAHVPHENVLDRAGRLIRRYRSWTISGAMALLMITAISVVAGLLVNQARKQEQLAKEQERLAKVDAVEFKQDAVERYRESRNAIDTWLVQSTDALEFFPGTSAVRKRLLERAVEDYERLAQRESRDPQLTLERGRAIVRVGDLTLMQQDFQAAEKHYAAAMQIFRDAPDDDNLSVPFQSEHANVRIRIGNAYAEQKKIPEAEQQFQAAIEQLVGLIDPNQDPLSNRLPRRLLATAYVNAGKLFVGLDSERAIEYLTDGLDQYDLLGDAADETTQLGRATARDLLGQVYRDAGDHDQAMVFFDQSADALQQLVDAQPDHPNYLNALASVYVSKAASFRTRGLDAAMFESLSQAIDFYRALRNSLPDLPRYALNLAIAQTALGLAQHEAASNREAELTLTEAFTLLDELVTTYGQSSRILEALASCQDARGQVFLDLHEDPGDALRTAQDILLLLSQSATSDDEVIRLFEQLAIAQSHLAQAYQRLDQTELSRQKFDEAIKRLESLIGIQGEVPRLVNALAHTHYRAGLMLADQNDLDAESQFGIARDLWIGIDGEGTASDADSLAWLLATCPTDSITDPAEARRYAKQAVKLAPENPRYLTTLALAAALEGEADAAIKSLQRCKTLRGHWVDRDLYVLAMAEQLAGNTDKAKQAFDDAETWRMEHQPFEPEILRLRQIVRAGMED</sequence>
<dbReference type="SUPFAM" id="SSF48452">
    <property type="entry name" value="TPR-like"/>
    <property type="match status" value="2"/>
</dbReference>
<dbReference type="PANTHER" id="PTHR43289">
    <property type="entry name" value="MITOGEN-ACTIVATED PROTEIN KINASE KINASE KINASE 20-RELATED"/>
    <property type="match status" value="1"/>
</dbReference>
<evidence type="ECO:0000256" key="3">
    <source>
        <dbReference type="ARBA" id="ARBA00022777"/>
    </source>
</evidence>
<evidence type="ECO:0000256" key="1">
    <source>
        <dbReference type="ARBA" id="ARBA00022679"/>
    </source>
</evidence>
<keyword evidence="1 8" id="KW-0808">Transferase</keyword>
<evidence type="ECO:0000313" key="9">
    <source>
        <dbReference type="Proteomes" id="UP000319004"/>
    </source>
</evidence>
<dbReference type="InterPro" id="IPR011009">
    <property type="entry name" value="Kinase-like_dom_sf"/>
</dbReference>
<dbReference type="PANTHER" id="PTHR43289:SF6">
    <property type="entry name" value="SERINE_THREONINE-PROTEIN KINASE NEKL-3"/>
    <property type="match status" value="1"/>
</dbReference>
<protein>
    <submittedName>
        <fullName evidence="8">Serine/threonine-protein kinase PknD</fullName>
        <ecNumber evidence="8">2.7.11.1</ecNumber>
    </submittedName>
</protein>
<feature type="transmembrane region" description="Helical" evidence="6">
    <location>
        <begin position="553"/>
        <end position="576"/>
    </location>
</feature>
<dbReference type="InterPro" id="IPR000719">
    <property type="entry name" value="Prot_kinase_dom"/>
</dbReference>
<keyword evidence="6" id="KW-1133">Transmembrane helix</keyword>
<reference evidence="8 9" key="1">
    <citation type="submission" date="2019-03" db="EMBL/GenBank/DDBJ databases">
        <title>Deep-cultivation of Planctomycetes and their phenomic and genomic characterization uncovers novel biology.</title>
        <authorList>
            <person name="Wiegand S."/>
            <person name="Jogler M."/>
            <person name="Boedeker C."/>
            <person name="Pinto D."/>
            <person name="Vollmers J."/>
            <person name="Rivas-Marin E."/>
            <person name="Kohn T."/>
            <person name="Peeters S.H."/>
            <person name="Heuer A."/>
            <person name="Rast P."/>
            <person name="Oberbeckmann S."/>
            <person name="Bunk B."/>
            <person name="Jeske O."/>
            <person name="Meyerdierks A."/>
            <person name="Storesund J.E."/>
            <person name="Kallscheuer N."/>
            <person name="Luecker S."/>
            <person name="Lage O.M."/>
            <person name="Pohl T."/>
            <person name="Merkel B.J."/>
            <person name="Hornburger P."/>
            <person name="Mueller R.-W."/>
            <person name="Bruemmer F."/>
            <person name="Labrenz M."/>
            <person name="Spormann A.M."/>
            <person name="Op den Camp H."/>
            <person name="Overmann J."/>
            <person name="Amann R."/>
            <person name="Jetten M.S.M."/>
            <person name="Mascher T."/>
            <person name="Medema M.H."/>
            <person name="Devos D.P."/>
            <person name="Kaster A.-K."/>
            <person name="Ovreas L."/>
            <person name="Rohde M."/>
            <person name="Galperin M.Y."/>
            <person name="Jogler C."/>
        </authorList>
    </citation>
    <scope>NUCLEOTIDE SEQUENCE [LARGE SCALE GENOMIC DNA]</scope>
    <source>
        <strain evidence="8 9">Enr13</strain>
    </source>
</reference>
<evidence type="ECO:0000256" key="4">
    <source>
        <dbReference type="ARBA" id="ARBA00022840"/>
    </source>
</evidence>
<gene>
    <name evidence="8" type="primary">pknD_1</name>
    <name evidence="8" type="ORF">Enr13x_06670</name>
</gene>
<dbReference type="Gene3D" id="1.10.510.10">
    <property type="entry name" value="Transferase(Phosphotransferase) domain 1"/>
    <property type="match status" value="1"/>
</dbReference>
<evidence type="ECO:0000256" key="2">
    <source>
        <dbReference type="ARBA" id="ARBA00022741"/>
    </source>
</evidence>
<dbReference type="SUPFAM" id="SSF56112">
    <property type="entry name" value="Protein kinase-like (PK-like)"/>
    <property type="match status" value="1"/>
</dbReference>
<dbReference type="InterPro" id="IPR008271">
    <property type="entry name" value="Ser/Thr_kinase_AS"/>
</dbReference>
<keyword evidence="9" id="KW-1185">Reference proteome</keyword>
<feature type="domain" description="Protein kinase" evidence="7">
    <location>
        <begin position="231"/>
        <end position="526"/>
    </location>
</feature>
<dbReference type="SMART" id="SM00220">
    <property type="entry name" value="S_TKc"/>
    <property type="match status" value="1"/>
</dbReference>
<proteinExistence type="predicted"/>
<dbReference type="GO" id="GO:0004674">
    <property type="term" value="F:protein serine/threonine kinase activity"/>
    <property type="evidence" value="ECO:0007669"/>
    <property type="project" value="UniProtKB-EC"/>
</dbReference>
<keyword evidence="3 8" id="KW-0418">Kinase</keyword>
<dbReference type="Gene3D" id="3.30.200.20">
    <property type="entry name" value="Phosphorylase Kinase, domain 1"/>
    <property type="match status" value="1"/>
</dbReference>
<dbReference type="AlphaFoldDB" id="A0A518HIZ8"/>
<dbReference type="KEGG" id="snep:Enr13x_06670"/>
<evidence type="ECO:0000256" key="6">
    <source>
        <dbReference type="SAM" id="Phobius"/>
    </source>
</evidence>
<dbReference type="PROSITE" id="PS00108">
    <property type="entry name" value="PROTEIN_KINASE_ST"/>
    <property type="match status" value="1"/>
</dbReference>
<dbReference type="Proteomes" id="UP000319004">
    <property type="component" value="Chromosome"/>
</dbReference>
<dbReference type="PROSITE" id="PS50011">
    <property type="entry name" value="PROTEIN_KINASE_DOM"/>
    <property type="match status" value="1"/>
</dbReference>
<keyword evidence="6" id="KW-0812">Transmembrane</keyword>
<feature type="region of interest" description="Disordered" evidence="5">
    <location>
        <begin position="174"/>
        <end position="232"/>
    </location>
</feature>
<evidence type="ECO:0000313" key="8">
    <source>
        <dbReference type="EMBL" id="QDV40831.1"/>
    </source>
</evidence>
<name>A0A518HIZ8_9BACT</name>
<dbReference type="InterPro" id="IPR011990">
    <property type="entry name" value="TPR-like_helical_dom_sf"/>
</dbReference>
<accession>A0A518HIZ8</accession>
<keyword evidence="4" id="KW-0067">ATP-binding</keyword>
<dbReference type="Gene3D" id="1.25.40.10">
    <property type="entry name" value="Tetratricopeptide repeat domain"/>
    <property type="match status" value="3"/>
</dbReference>
<dbReference type="SMART" id="SM00028">
    <property type="entry name" value="TPR"/>
    <property type="match status" value="5"/>
</dbReference>
<dbReference type="GO" id="GO:0005524">
    <property type="term" value="F:ATP binding"/>
    <property type="evidence" value="ECO:0007669"/>
    <property type="project" value="UniProtKB-KW"/>
</dbReference>
<dbReference type="EC" id="2.7.11.1" evidence="8"/>
<organism evidence="8 9">
    <name type="scientific">Stieleria neptunia</name>
    <dbReference type="NCBI Taxonomy" id="2527979"/>
    <lineage>
        <taxon>Bacteria</taxon>
        <taxon>Pseudomonadati</taxon>
        <taxon>Planctomycetota</taxon>
        <taxon>Planctomycetia</taxon>
        <taxon>Pirellulales</taxon>
        <taxon>Pirellulaceae</taxon>
        <taxon>Stieleria</taxon>
    </lineage>
</organism>
<dbReference type="InterPro" id="IPR019734">
    <property type="entry name" value="TPR_rpt"/>
</dbReference>